<proteinExistence type="inferred from homology"/>
<evidence type="ECO:0000256" key="1">
    <source>
        <dbReference type="ARBA" id="ARBA00023002"/>
    </source>
</evidence>
<feature type="domain" description="NAD-dependent epimerase/dehydratase" evidence="3">
    <location>
        <begin position="10"/>
        <end position="266"/>
    </location>
</feature>
<evidence type="ECO:0000313" key="5">
    <source>
        <dbReference type="Proteomes" id="UP000559256"/>
    </source>
</evidence>
<evidence type="ECO:0000259" key="3">
    <source>
        <dbReference type="Pfam" id="PF01370"/>
    </source>
</evidence>
<keyword evidence="1" id="KW-0560">Oxidoreductase</keyword>
<dbReference type="InterPro" id="IPR001509">
    <property type="entry name" value="Epimerase_deHydtase"/>
</dbReference>
<comment type="caution">
    <text evidence="4">The sequence shown here is derived from an EMBL/GenBank/DDBJ whole genome shotgun (WGS) entry which is preliminary data.</text>
</comment>
<gene>
    <name evidence="4" type="ORF">D9758_014761</name>
</gene>
<accession>A0A8H5FFF5</accession>
<evidence type="ECO:0000313" key="4">
    <source>
        <dbReference type="EMBL" id="KAF5335230.1"/>
    </source>
</evidence>
<dbReference type="InterPro" id="IPR036291">
    <property type="entry name" value="NAD(P)-bd_dom_sf"/>
</dbReference>
<dbReference type="Pfam" id="PF01370">
    <property type="entry name" value="Epimerase"/>
    <property type="match status" value="1"/>
</dbReference>
<dbReference type="InterPro" id="IPR050425">
    <property type="entry name" value="NAD(P)_dehydrat-like"/>
</dbReference>
<dbReference type="AlphaFoldDB" id="A0A8H5FFF5"/>
<organism evidence="4 5">
    <name type="scientific">Tetrapyrgos nigripes</name>
    <dbReference type="NCBI Taxonomy" id="182062"/>
    <lineage>
        <taxon>Eukaryota</taxon>
        <taxon>Fungi</taxon>
        <taxon>Dikarya</taxon>
        <taxon>Basidiomycota</taxon>
        <taxon>Agaricomycotina</taxon>
        <taxon>Agaricomycetes</taxon>
        <taxon>Agaricomycetidae</taxon>
        <taxon>Agaricales</taxon>
        <taxon>Marasmiineae</taxon>
        <taxon>Marasmiaceae</taxon>
        <taxon>Tetrapyrgos</taxon>
    </lineage>
</organism>
<reference evidence="4 5" key="1">
    <citation type="journal article" date="2020" name="ISME J.">
        <title>Uncovering the hidden diversity of litter-decomposition mechanisms in mushroom-forming fungi.</title>
        <authorList>
            <person name="Floudas D."/>
            <person name="Bentzer J."/>
            <person name="Ahren D."/>
            <person name="Johansson T."/>
            <person name="Persson P."/>
            <person name="Tunlid A."/>
        </authorList>
    </citation>
    <scope>NUCLEOTIDE SEQUENCE [LARGE SCALE GENOMIC DNA]</scope>
    <source>
        <strain evidence="4 5">CBS 291.85</strain>
    </source>
</reference>
<keyword evidence="5" id="KW-1185">Reference proteome</keyword>
<protein>
    <recommendedName>
        <fullName evidence="3">NAD-dependent epimerase/dehydratase domain-containing protein</fullName>
    </recommendedName>
</protein>
<dbReference type="SUPFAM" id="SSF51735">
    <property type="entry name" value="NAD(P)-binding Rossmann-fold domains"/>
    <property type="match status" value="1"/>
</dbReference>
<dbReference type="Proteomes" id="UP000559256">
    <property type="component" value="Unassembled WGS sequence"/>
</dbReference>
<sequence length="369" mass="41026">MTRNGRIRTVLVTGASGFVGSHVVKALLDEGYNVVGTARPGPKAEHMKKACLTYGSERFRVVEVNDIFKDTLPADTWKGVDALIHVATPLTGPGLGKTPIEEVVNSSIDGTLNIVKQAYQAGVRTIIVTGSISAVVPNDEEEVREYYGNEVWNPITKEEALSKNDFVSIYVASKKLAEQAIWEWADSVVKDDNINHVDVDVTILHPPLIFGPYQPAAEFFLVTPETHSTNRHLYELINPSGNYPFLALWIDVRDVAKAHVRALGNGTNSTGGLKGGDRKRIIIGAPYDFDFKEAVKILEEKRPELKTQGRIISKEVPVVKVKHLGCDMKRVEEVLGMKEKEFITVEKMLLDTIDDYLAYERKWIKQGSI</sequence>
<dbReference type="Gene3D" id="3.40.50.720">
    <property type="entry name" value="NAD(P)-binding Rossmann-like Domain"/>
    <property type="match status" value="1"/>
</dbReference>
<dbReference type="PANTHER" id="PTHR10366:SF564">
    <property type="entry name" value="STEROL-4-ALPHA-CARBOXYLATE 3-DEHYDROGENASE, DECARBOXYLATING"/>
    <property type="match status" value="1"/>
</dbReference>
<dbReference type="PANTHER" id="PTHR10366">
    <property type="entry name" value="NAD DEPENDENT EPIMERASE/DEHYDRATASE"/>
    <property type="match status" value="1"/>
</dbReference>
<dbReference type="EMBL" id="JAACJM010000246">
    <property type="protein sequence ID" value="KAF5335230.1"/>
    <property type="molecule type" value="Genomic_DNA"/>
</dbReference>
<dbReference type="OrthoDB" id="2735536at2759"/>
<comment type="similarity">
    <text evidence="2">Belongs to the NAD(P)-dependent epimerase/dehydratase family. Dihydroflavonol-4-reductase subfamily.</text>
</comment>
<evidence type="ECO:0000256" key="2">
    <source>
        <dbReference type="ARBA" id="ARBA00023445"/>
    </source>
</evidence>
<dbReference type="GO" id="GO:0016616">
    <property type="term" value="F:oxidoreductase activity, acting on the CH-OH group of donors, NAD or NADP as acceptor"/>
    <property type="evidence" value="ECO:0007669"/>
    <property type="project" value="TreeGrafter"/>
</dbReference>
<name>A0A8H5FFF5_9AGAR</name>